<evidence type="ECO:0000256" key="2">
    <source>
        <dbReference type="ARBA" id="ARBA00004982"/>
    </source>
</evidence>
<dbReference type="InterPro" id="IPR004839">
    <property type="entry name" value="Aminotransferase_I/II_large"/>
</dbReference>
<comment type="subunit">
    <text evidence="9">Homodimer.</text>
</comment>
<name>A0A1M4U5A6_9FIRM</name>
<feature type="binding site" evidence="9">
    <location>
        <position position="128"/>
    </location>
    <ligand>
        <name>substrate</name>
    </ligand>
</feature>
<evidence type="ECO:0000256" key="7">
    <source>
        <dbReference type="ARBA" id="ARBA00022898"/>
    </source>
</evidence>
<feature type="binding site" evidence="9">
    <location>
        <position position="40"/>
    </location>
    <ligand>
        <name>substrate</name>
    </ligand>
</feature>
<evidence type="ECO:0000313" key="12">
    <source>
        <dbReference type="EMBL" id="SHE51865.1"/>
    </source>
</evidence>
<evidence type="ECO:0000256" key="10">
    <source>
        <dbReference type="RuleBase" id="RU000481"/>
    </source>
</evidence>
<comment type="function">
    <text evidence="9">Involved in the synthesis of meso-diaminopimelate (m-DAP or DL-DAP), required for both lysine and peptidoglycan biosynthesis. Catalyzes the direct conversion of tetrahydrodipicolinate to LL-diaminopimelate.</text>
</comment>
<dbReference type="NCBIfam" id="NF006756">
    <property type="entry name" value="PRK09276.1"/>
    <property type="match status" value="1"/>
</dbReference>
<feature type="binding site" evidence="9">
    <location>
        <position position="178"/>
    </location>
    <ligand>
        <name>pyridoxal 5'-phosphate</name>
        <dbReference type="ChEBI" id="CHEBI:597326"/>
    </ligand>
</feature>
<organism evidence="12 13">
    <name type="scientific">Desulfofundulus australicus DSM 11792</name>
    <dbReference type="NCBI Taxonomy" id="1121425"/>
    <lineage>
        <taxon>Bacteria</taxon>
        <taxon>Bacillati</taxon>
        <taxon>Bacillota</taxon>
        <taxon>Clostridia</taxon>
        <taxon>Eubacteriales</taxon>
        <taxon>Peptococcaceae</taxon>
        <taxon>Desulfofundulus</taxon>
    </lineage>
</organism>
<dbReference type="PANTHER" id="PTHR42832:SF3">
    <property type="entry name" value="L-GLUTAMINE--4-(METHYLSULFANYL)-2-OXOBUTANOATE AMINOTRANSFERASE"/>
    <property type="match status" value="1"/>
</dbReference>
<dbReference type="GO" id="GO:0030170">
    <property type="term" value="F:pyridoxal phosphate binding"/>
    <property type="evidence" value="ECO:0007669"/>
    <property type="project" value="UniProtKB-UniRule"/>
</dbReference>
<dbReference type="InterPro" id="IPR015424">
    <property type="entry name" value="PyrdxlP-dep_Trfase"/>
</dbReference>
<feature type="binding site" evidence="9">
    <location>
        <position position="178"/>
    </location>
    <ligand>
        <name>substrate</name>
    </ligand>
</feature>
<dbReference type="RefSeq" id="WP_073162812.1">
    <property type="nucleotide sequence ID" value="NZ_FQUW01000006.1"/>
</dbReference>
<dbReference type="Pfam" id="PF00155">
    <property type="entry name" value="Aminotran_1_2"/>
    <property type="match status" value="1"/>
</dbReference>
<feature type="binding site" evidence="9">
    <location>
        <position position="366"/>
    </location>
    <ligand>
        <name>substrate</name>
    </ligand>
</feature>
<dbReference type="InterPro" id="IPR015422">
    <property type="entry name" value="PyrdxlP-dep_Trfase_small"/>
</dbReference>
<comment type="catalytic activity">
    <reaction evidence="8 9">
        <text>(2S,6S)-2,6-diaminopimelate + 2-oxoglutarate = (S)-2,3,4,5-tetrahydrodipicolinate + L-glutamate + H2O + H(+)</text>
        <dbReference type="Rhea" id="RHEA:23988"/>
        <dbReference type="ChEBI" id="CHEBI:15377"/>
        <dbReference type="ChEBI" id="CHEBI:15378"/>
        <dbReference type="ChEBI" id="CHEBI:16810"/>
        <dbReference type="ChEBI" id="CHEBI:16845"/>
        <dbReference type="ChEBI" id="CHEBI:29985"/>
        <dbReference type="ChEBI" id="CHEBI:57609"/>
        <dbReference type="EC" id="2.6.1.83"/>
    </reaction>
</comment>
<comment type="cofactor">
    <cofactor evidence="1 9 10">
        <name>pyridoxal 5'-phosphate</name>
        <dbReference type="ChEBI" id="CHEBI:597326"/>
    </cofactor>
</comment>
<feature type="binding site" evidence="9">
    <location>
        <position position="248"/>
    </location>
    <ligand>
        <name>pyridoxal 5'-phosphate</name>
        <dbReference type="ChEBI" id="CHEBI:597326"/>
    </ligand>
</feature>
<feature type="modified residue" description="N6-(pyridoxal phosphate)lysine" evidence="9">
    <location>
        <position position="240"/>
    </location>
</feature>
<evidence type="ECO:0000259" key="11">
    <source>
        <dbReference type="Pfam" id="PF00155"/>
    </source>
</evidence>
<dbReference type="GO" id="GO:0033362">
    <property type="term" value="P:lysine biosynthetic process via diaminopimelate, diaminopimelate-aminotransferase pathway"/>
    <property type="evidence" value="ECO:0007669"/>
    <property type="project" value="UniProtKB-UniRule"/>
</dbReference>
<evidence type="ECO:0000256" key="8">
    <source>
        <dbReference type="ARBA" id="ARBA00051934"/>
    </source>
</evidence>
<dbReference type="InterPro" id="IPR015421">
    <property type="entry name" value="PyrdxlP-dep_Trfase_major"/>
</dbReference>
<keyword evidence="13" id="KW-1185">Reference proteome</keyword>
<evidence type="ECO:0000256" key="6">
    <source>
        <dbReference type="ARBA" id="ARBA00022679"/>
    </source>
</evidence>
<evidence type="ECO:0000256" key="3">
    <source>
        <dbReference type="ARBA" id="ARBA00013138"/>
    </source>
</evidence>
<dbReference type="Gene3D" id="3.40.640.10">
    <property type="entry name" value="Type I PLP-dependent aspartate aminotransferase-like (Major domain)"/>
    <property type="match status" value="1"/>
</dbReference>
<accession>A0A1M4U5A6</accession>
<dbReference type="PROSITE" id="PS00105">
    <property type="entry name" value="AA_TRANSFER_CLASS_1"/>
    <property type="match status" value="1"/>
</dbReference>
<dbReference type="HAMAP" id="MF_01642">
    <property type="entry name" value="DapL_aminotrans_1"/>
    <property type="match status" value="1"/>
</dbReference>
<dbReference type="UniPathway" id="UPA00034">
    <property type="reaction ID" value="UER00466"/>
</dbReference>
<dbReference type="GO" id="GO:0010285">
    <property type="term" value="F:L,L-diaminopimelate aminotransferase activity"/>
    <property type="evidence" value="ECO:0007669"/>
    <property type="project" value="UniProtKB-UniRule"/>
</dbReference>
<dbReference type="InterPro" id="IPR019881">
    <property type="entry name" value="DAP-NH2Trfase_DapL_Desulfo"/>
</dbReference>
<dbReference type="Gene3D" id="3.90.1150.10">
    <property type="entry name" value="Aspartate Aminotransferase, domain 1"/>
    <property type="match status" value="1"/>
</dbReference>
<comment type="pathway">
    <text evidence="2 9">Amino-acid biosynthesis; L-lysine biosynthesis via DAP pathway; LL-2,6-diaminopimelate from (S)-tetrahydrodipicolinate (aminotransferase route): step 1/1.</text>
</comment>
<evidence type="ECO:0000256" key="9">
    <source>
        <dbReference type="HAMAP-Rule" id="MF_01642"/>
    </source>
</evidence>
<keyword evidence="6 9" id="KW-0808">Transferase</keyword>
<proteinExistence type="inferred from homology"/>
<comment type="caution">
    <text evidence="9">Lacks conserved residue(s) required for the propagation of feature annotation.</text>
</comment>
<dbReference type="CDD" id="cd00609">
    <property type="entry name" value="AAT_like"/>
    <property type="match status" value="1"/>
</dbReference>
<dbReference type="OrthoDB" id="9803354at2"/>
<reference evidence="13" key="1">
    <citation type="submission" date="2016-11" db="EMBL/GenBank/DDBJ databases">
        <authorList>
            <person name="Varghese N."/>
            <person name="Submissions S."/>
        </authorList>
    </citation>
    <scope>NUCLEOTIDE SEQUENCE [LARGE SCALE GENOMIC DNA]</scope>
    <source>
        <strain evidence="13">DSM 11792</strain>
    </source>
</reference>
<gene>
    <name evidence="9" type="primary">dapL</name>
    <name evidence="12" type="ORF">SAMN02745218_00404</name>
</gene>
<evidence type="ECO:0000256" key="1">
    <source>
        <dbReference type="ARBA" id="ARBA00001933"/>
    </source>
</evidence>
<dbReference type="AlphaFoldDB" id="A0A1M4U5A6"/>
<feature type="binding site" evidence="9">
    <location>
        <position position="15"/>
    </location>
    <ligand>
        <name>substrate</name>
    </ligand>
</feature>
<dbReference type="EC" id="2.6.1.83" evidence="3 9"/>
<evidence type="ECO:0000313" key="13">
    <source>
        <dbReference type="Proteomes" id="UP000184196"/>
    </source>
</evidence>
<dbReference type="InterPro" id="IPR050881">
    <property type="entry name" value="LL-DAP_aminotransferase"/>
</dbReference>
<feature type="binding site" evidence="9">
    <location>
        <position position="128"/>
    </location>
    <ligand>
        <name>pyridoxal 5'-phosphate</name>
        <dbReference type="ChEBI" id="CHEBI:597326"/>
    </ligand>
</feature>
<dbReference type="InterPro" id="IPR019942">
    <property type="entry name" value="DapL/ALD1"/>
</dbReference>
<sequence length="392" mass="43150">MRFEQAQRLKNLSPYLFARVERLIEEKKAAGVDIISLGIGDPDQPTPDHIIEELVKEARNPANHQYPSSVGMLCYRQAVASWYARRFGVQLNPETEVVALIGSKEGIAHISWCYLNPGDTVLVPDPGYPVYAGGAILAGAVPYYMPLKAERGYLPDLASIPTEVARRAKMIFINYPNNPTGAVADEAFFAEVVAFAREFNVLVCHDAAYTEIAFDGYRAPSFLQVPGAKEVGIEFGSVSKPFNMTGWRIGWAAGCPEVIEALGRLKSNLDSGQFQAIQYAAMAGLNGSQEVINRVNELYRERRDILVEGLNSLGWKLEKPKATFYIWAPVPTGYTSESFAELVLERTGVVITPGTGYGANGEGYFRISLTVDTARLREAVERLKSNLGPVKF</sequence>
<comment type="similarity">
    <text evidence="9">Belongs to the class-I pyridoxal-phosphate-dependent aminotransferase family. LL-diaminopimelate aminotransferase subfamily.</text>
</comment>
<dbReference type="InterPro" id="IPR004838">
    <property type="entry name" value="NHTrfase_class1_PyrdxlP-BS"/>
</dbReference>
<evidence type="ECO:0000256" key="5">
    <source>
        <dbReference type="ARBA" id="ARBA00022576"/>
    </source>
</evidence>
<dbReference type="PANTHER" id="PTHR42832">
    <property type="entry name" value="AMINO ACID AMINOTRANSFERASE"/>
    <property type="match status" value="1"/>
</dbReference>
<feature type="binding site" evidence="9">
    <location>
        <position position="209"/>
    </location>
    <ligand>
        <name>pyridoxal 5'-phosphate</name>
        <dbReference type="ChEBI" id="CHEBI:597326"/>
    </ligand>
</feature>
<dbReference type="EMBL" id="FQUW01000006">
    <property type="protein sequence ID" value="SHE51865.1"/>
    <property type="molecule type" value="Genomic_DNA"/>
</dbReference>
<keyword evidence="5 9" id="KW-0032">Aminotransferase</keyword>
<feature type="binding site" evidence="9">
    <location>
        <begin position="237"/>
        <end position="239"/>
    </location>
    <ligand>
        <name>pyridoxal 5'-phosphate</name>
        <dbReference type="ChEBI" id="CHEBI:597326"/>
    </ligand>
</feature>
<dbReference type="Proteomes" id="UP000184196">
    <property type="component" value="Unassembled WGS sequence"/>
</dbReference>
<evidence type="ECO:0000256" key="4">
    <source>
        <dbReference type="ARBA" id="ARBA00018052"/>
    </source>
</evidence>
<dbReference type="NCBIfam" id="TIGR03540">
    <property type="entry name" value="DapC_direct"/>
    <property type="match status" value="1"/>
</dbReference>
<protein>
    <recommendedName>
        <fullName evidence="4 9">LL-diaminopimelate aminotransferase</fullName>
        <shortName evidence="9">DAP-AT</shortName>
        <shortName evidence="9">DAP-aminotransferase</shortName>
        <shortName evidence="9">LL-DAP-aminotransferase</shortName>
        <ecNumber evidence="3 9">2.6.1.83</ecNumber>
    </recommendedName>
</protein>
<feature type="domain" description="Aminotransferase class I/classII large" evidence="11">
    <location>
        <begin position="33"/>
        <end position="383"/>
    </location>
</feature>
<dbReference type="SUPFAM" id="SSF53383">
    <property type="entry name" value="PLP-dependent transferases"/>
    <property type="match status" value="1"/>
</dbReference>
<keyword evidence="7 9" id="KW-0663">Pyridoxal phosphate</keyword>